<reference evidence="1" key="2">
    <citation type="journal article" date="2015" name="Data Brief">
        <title>Shoot transcriptome of the giant reed, Arundo donax.</title>
        <authorList>
            <person name="Barrero R.A."/>
            <person name="Guerrero F.D."/>
            <person name="Moolhuijzen P."/>
            <person name="Goolsby J.A."/>
            <person name="Tidwell J."/>
            <person name="Bellgard S.E."/>
            <person name="Bellgard M.I."/>
        </authorList>
    </citation>
    <scope>NUCLEOTIDE SEQUENCE</scope>
    <source>
        <tissue evidence="1">Shoot tissue taken approximately 20 cm above the soil surface</tissue>
    </source>
</reference>
<organism evidence="1">
    <name type="scientific">Arundo donax</name>
    <name type="common">Giant reed</name>
    <name type="synonym">Donax arundinaceus</name>
    <dbReference type="NCBI Taxonomy" id="35708"/>
    <lineage>
        <taxon>Eukaryota</taxon>
        <taxon>Viridiplantae</taxon>
        <taxon>Streptophyta</taxon>
        <taxon>Embryophyta</taxon>
        <taxon>Tracheophyta</taxon>
        <taxon>Spermatophyta</taxon>
        <taxon>Magnoliopsida</taxon>
        <taxon>Liliopsida</taxon>
        <taxon>Poales</taxon>
        <taxon>Poaceae</taxon>
        <taxon>PACMAD clade</taxon>
        <taxon>Arundinoideae</taxon>
        <taxon>Arundineae</taxon>
        <taxon>Arundo</taxon>
    </lineage>
</organism>
<protein>
    <submittedName>
        <fullName evidence="1">Uncharacterized protein</fullName>
    </submittedName>
</protein>
<name>A0A0A9EE53_ARUDO</name>
<evidence type="ECO:0000313" key="1">
    <source>
        <dbReference type="EMBL" id="JAD97293.1"/>
    </source>
</evidence>
<reference evidence="1" key="1">
    <citation type="submission" date="2014-09" db="EMBL/GenBank/DDBJ databases">
        <authorList>
            <person name="Magalhaes I.L.F."/>
            <person name="Oliveira U."/>
            <person name="Santos F.R."/>
            <person name="Vidigal T.H.D.A."/>
            <person name="Brescovit A.D."/>
            <person name="Santos A.J."/>
        </authorList>
    </citation>
    <scope>NUCLEOTIDE SEQUENCE</scope>
    <source>
        <tissue evidence="1">Shoot tissue taken approximately 20 cm above the soil surface</tissue>
    </source>
</reference>
<accession>A0A0A9EE53</accession>
<dbReference type="EMBL" id="GBRH01200602">
    <property type="protein sequence ID" value="JAD97293.1"/>
    <property type="molecule type" value="Transcribed_RNA"/>
</dbReference>
<proteinExistence type="predicted"/>
<dbReference type="AlphaFoldDB" id="A0A0A9EE53"/>
<sequence>MHCFSPIHLCPNIALNNLRIRMSCRID</sequence>